<dbReference type="InterPro" id="IPR036856">
    <property type="entry name" value="Ald_Oxase/Xan_DH_a/b_sf"/>
</dbReference>
<dbReference type="STRING" id="580166.AUP43_02795"/>
<dbReference type="Pfam" id="PF02738">
    <property type="entry name" value="MoCoBD_1"/>
    <property type="match status" value="1"/>
</dbReference>
<dbReference type="SMART" id="SM01008">
    <property type="entry name" value="Ald_Xan_dh_C"/>
    <property type="match status" value="1"/>
</dbReference>
<dbReference type="GO" id="GO:0016491">
    <property type="term" value="F:oxidoreductase activity"/>
    <property type="evidence" value="ECO:0007669"/>
    <property type="project" value="UniProtKB-KW"/>
</dbReference>
<gene>
    <name evidence="4" type="ORF">AUP43_02795</name>
</gene>
<dbReference type="EMBL" id="LPXN01000127">
    <property type="protein sequence ID" value="KZD05856.1"/>
    <property type="molecule type" value="Genomic_DNA"/>
</dbReference>
<evidence type="ECO:0000313" key="4">
    <source>
        <dbReference type="EMBL" id="KZD05856.1"/>
    </source>
</evidence>
<dbReference type="GO" id="GO:0005506">
    <property type="term" value="F:iron ion binding"/>
    <property type="evidence" value="ECO:0007669"/>
    <property type="project" value="InterPro"/>
</dbReference>
<comment type="caution">
    <text evidence="4">The sequence shown here is derived from an EMBL/GenBank/DDBJ whole genome shotgun (WGS) entry which is preliminary data.</text>
</comment>
<keyword evidence="1" id="KW-0500">Molybdenum</keyword>
<dbReference type="InterPro" id="IPR037165">
    <property type="entry name" value="AldOxase/xan_DH_Mopterin-bd_sf"/>
</dbReference>
<dbReference type="Pfam" id="PF20256">
    <property type="entry name" value="MoCoBD_2"/>
    <property type="match status" value="1"/>
</dbReference>
<keyword evidence="5" id="KW-1185">Reference proteome</keyword>
<organism evidence="4 5">
    <name type="scientific">Oceanibaculum pacificum</name>
    <dbReference type="NCBI Taxonomy" id="580166"/>
    <lineage>
        <taxon>Bacteria</taxon>
        <taxon>Pseudomonadati</taxon>
        <taxon>Pseudomonadota</taxon>
        <taxon>Alphaproteobacteria</taxon>
        <taxon>Rhodospirillales</taxon>
        <taxon>Oceanibaculaceae</taxon>
        <taxon>Oceanibaculum</taxon>
    </lineage>
</organism>
<dbReference type="InterPro" id="IPR008274">
    <property type="entry name" value="AldOxase/xan_DH_MoCoBD1"/>
</dbReference>
<dbReference type="Gene3D" id="3.90.1170.50">
    <property type="entry name" value="Aldehyde oxidase/xanthine dehydrogenase, a/b hammerhead"/>
    <property type="match status" value="1"/>
</dbReference>
<evidence type="ECO:0000256" key="1">
    <source>
        <dbReference type="ARBA" id="ARBA00022505"/>
    </source>
</evidence>
<dbReference type="Proteomes" id="UP000076400">
    <property type="component" value="Unassembled WGS sequence"/>
</dbReference>
<dbReference type="SUPFAM" id="SSF54665">
    <property type="entry name" value="CO dehydrogenase molybdoprotein N-domain-like"/>
    <property type="match status" value="1"/>
</dbReference>
<name>A0A154VX21_9PROT</name>
<accession>A0A154VX21</accession>
<keyword evidence="2" id="KW-0560">Oxidoreductase</keyword>
<sequence>MGGMNMSATGIGASVRRKEDLRFLTGRGNYTDDINRPGQTHAYILRSPHAHAKIERLDISSAQAAPGVIAIFTGKDMAADALGGLPCGWQIHSRDGSPMKEPAHPPLVIDRVRHVGDQIAVVIAETLGQAKDAAELIEVDYAPLPAIAHPGKALASAAPQVWDEAPGNLCYDWVIGDEAEVDAAIKGAHHVTRIELTNNRLIPNAMEPRAAVGEYDRSTGDYTLYTTSQNPHVIRLLMGAFVLHIPEHRLRVVAPDVGGGFGSKIYHYAEEAIVTWASAKVNRPIKWTAERSESFITDAHGRDHVTTAHLAMDKDGKFLAFKVETIANMGAYLSTFAPCVPTYLYATLLAGVYTTPKVFANVKAVFTHTVPVDAYRGAGRPEATYLIERIVSQAAREMGLDQAELRRRNFIKREQFPYQTPVALVYDSGDPGGCMEKALKLADYSGFEARRKEAAARGKYRGIGFSTYVEACGIAPSAVVGSLGARAGLYECGQVRVHPTGSVTVFTGTHSHGQGHETTFAQLVSDKLGIPIENVDVVHGDTAKVPFGMGTYGSRSLAVGGVAIDRAMDKVIAKAKKIAAHLLEAAEADIVFENGEFSVAGTDRKKAFGEISLAAYVPHNYPITELEPGLEETAFFDPLNFSYPGGAHLCEVEIDPDTGVTQVINFTAVDDFGRVINPMIVEGQVHGGVAQGIGQALLEACVYDEEGQLITGSFMDYTMPRADNLVSFTLDTHNVPAPDNPLGVKGCGEVGAIGSPPAVINAVIDALSPLGITDISMPATPPKVWQAIRSARPPLAAE</sequence>
<reference evidence="4 5" key="1">
    <citation type="submission" date="2015-12" db="EMBL/GenBank/DDBJ databases">
        <title>Genome sequence of Oceanibaculum pacificum MCCC 1A02656.</title>
        <authorList>
            <person name="Lu L."/>
            <person name="Lai Q."/>
            <person name="Shao Z."/>
            <person name="Qian P."/>
        </authorList>
    </citation>
    <scope>NUCLEOTIDE SEQUENCE [LARGE SCALE GENOMIC DNA]</scope>
    <source>
        <strain evidence="4 5">MCCC 1A02656</strain>
    </source>
</reference>
<evidence type="ECO:0000256" key="2">
    <source>
        <dbReference type="ARBA" id="ARBA00023002"/>
    </source>
</evidence>
<evidence type="ECO:0000259" key="3">
    <source>
        <dbReference type="SMART" id="SM01008"/>
    </source>
</evidence>
<evidence type="ECO:0000313" key="5">
    <source>
        <dbReference type="Proteomes" id="UP000076400"/>
    </source>
</evidence>
<dbReference type="Pfam" id="PF01315">
    <property type="entry name" value="Ald_Xan_dh_C"/>
    <property type="match status" value="1"/>
</dbReference>
<dbReference type="Gene3D" id="3.30.365.10">
    <property type="entry name" value="Aldehyde oxidase/xanthine dehydrogenase, molybdopterin binding domain"/>
    <property type="match status" value="4"/>
</dbReference>
<dbReference type="PANTHER" id="PTHR11908:SF132">
    <property type="entry name" value="ALDEHYDE OXIDASE 1-RELATED"/>
    <property type="match status" value="1"/>
</dbReference>
<dbReference type="InterPro" id="IPR000674">
    <property type="entry name" value="Ald_Oxase/Xan_DH_a/b"/>
</dbReference>
<protein>
    <submittedName>
        <fullName evidence="4">Carbon monoxide dehydrogenase</fullName>
    </submittedName>
</protein>
<dbReference type="AlphaFoldDB" id="A0A154VX21"/>
<feature type="domain" description="Aldehyde oxidase/xanthine dehydrogenase a/b hammerhead" evidence="3">
    <location>
        <begin position="25"/>
        <end position="145"/>
    </location>
</feature>
<dbReference type="InterPro" id="IPR046867">
    <property type="entry name" value="AldOxase/xan_DH_MoCoBD2"/>
</dbReference>
<proteinExistence type="predicted"/>
<dbReference type="PANTHER" id="PTHR11908">
    <property type="entry name" value="XANTHINE DEHYDROGENASE"/>
    <property type="match status" value="1"/>
</dbReference>
<dbReference type="InterPro" id="IPR016208">
    <property type="entry name" value="Ald_Oxase/xanthine_DH-like"/>
</dbReference>
<dbReference type="SUPFAM" id="SSF56003">
    <property type="entry name" value="Molybdenum cofactor-binding domain"/>
    <property type="match status" value="1"/>
</dbReference>